<keyword evidence="23" id="KW-1185">Reference proteome</keyword>
<evidence type="ECO:0000313" key="23">
    <source>
        <dbReference type="Proteomes" id="UP000593601"/>
    </source>
</evidence>
<dbReference type="PANTHER" id="PTHR12053">
    <property type="entry name" value="PROTEASE FAMILY M28 PLASMA GLUTAMATE CARBOXYPEPTIDASE-RELATED"/>
    <property type="match status" value="1"/>
</dbReference>
<keyword evidence="15" id="KW-0482">Metalloprotease</keyword>
<dbReference type="PANTHER" id="PTHR12053:SF3">
    <property type="entry name" value="CARBOXYPEPTIDASE Q"/>
    <property type="match status" value="1"/>
</dbReference>
<evidence type="ECO:0000256" key="16">
    <source>
        <dbReference type="ARBA" id="ARBA00023145"/>
    </source>
</evidence>
<evidence type="ECO:0000256" key="10">
    <source>
        <dbReference type="ARBA" id="ARBA00022729"/>
    </source>
</evidence>
<dbReference type="GO" id="GO:0004180">
    <property type="term" value="F:carboxypeptidase activity"/>
    <property type="evidence" value="ECO:0007669"/>
    <property type="project" value="UniProtKB-KW"/>
</dbReference>
<keyword evidence="8" id="KW-0645">Protease</keyword>
<keyword evidence="12" id="KW-0256">Endoplasmic reticulum</keyword>
<evidence type="ECO:0000256" key="9">
    <source>
        <dbReference type="ARBA" id="ARBA00022723"/>
    </source>
</evidence>
<evidence type="ECO:0000256" key="4">
    <source>
        <dbReference type="ARBA" id="ARBA00004613"/>
    </source>
</evidence>
<dbReference type="GO" id="GO:0006508">
    <property type="term" value="P:proteolysis"/>
    <property type="evidence" value="ECO:0007669"/>
    <property type="project" value="UniProtKB-KW"/>
</dbReference>
<evidence type="ECO:0000256" key="2">
    <source>
        <dbReference type="ARBA" id="ARBA00004371"/>
    </source>
</evidence>
<evidence type="ECO:0000256" key="7">
    <source>
        <dbReference type="ARBA" id="ARBA00022645"/>
    </source>
</evidence>
<comment type="subunit">
    <text evidence="19">Homodimer. The monomeric form is inactive while the homodimer is active.</text>
</comment>
<dbReference type="Proteomes" id="UP000593601">
    <property type="component" value="Chromosome"/>
</dbReference>
<organism evidence="22 23">
    <name type="scientific">Blautia liquoris</name>
    <dbReference type="NCBI Taxonomy" id="2779518"/>
    <lineage>
        <taxon>Bacteria</taxon>
        <taxon>Bacillati</taxon>
        <taxon>Bacillota</taxon>
        <taxon>Clostridia</taxon>
        <taxon>Lachnospirales</taxon>
        <taxon>Lachnospiraceae</taxon>
        <taxon>Blautia</taxon>
    </lineage>
</organism>
<keyword evidence="10" id="KW-0732">Signal</keyword>
<gene>
    <name evidence="22" type="ORF">INP51_10330</name>
</gene>
<protein>
    <recommendedName>
        <fullName evidence="5">Carboxypeptidase Q</fullName>
    </recommendedName>
    <alternativeName>
        <fullName evidence="20">Plasma glutamate carboxypeptidase</fullName>
    </alternativeName>
</protein>
<evidence type="ECO:0000256" key="3">
    <source>
        <dbReference type="ARBA" id="ARBA00004555"/>
    </source>
</evidence>
<evidence type="ECO:0000256" key="1">
    <source>
        <dbReference type="ARBA" id="ARBA00004240"/>
    </source>
</evidence>
<evidence type="ECO:0000256" key="5">
    <source>
        <dbReference type="ARBA" id="ARBA00014116"/>
    </source>
</evidence>
<dbReference type="GO" id="GO:0005576">
    <property type="term" value="C:extracellular region"/>
    <property type="evidence" value="ECO:0007669"/>
    <property type="project" value="UniProtKB-SubCell"/>
</dbReference>
<evidence type="ECO:0000256" key="12">
    <source>
        <dbReference type="ARBA" id="ARBA00022824"/>
    </source>
</evidence>
<keyword evidence="9" id="KW-0479">Metal-binding</keyword>
<dbReference type="GO" id="GO:0070573">
    <property type="term" value="F:metallodipeptidase activity"/>
    <property type="evidence" value="ECO:0007669"/>
    <property type="project" value="InterPro"/>
</dbReference>
<dbReference type="Gene3D" id="3.40.630.10">
    <property type="entry name" value="Zn peptidases"/>
    <property type="match status" value="1"/>
</dbReference>
<keyword evidence="7" id="KW-0121">Carboxypeptidase</keyword>
<dbReference type="Pfam" id="PF04389">
    <property type="entry name" value="Peptidase_M28"/>
    <property type="match status" value="1"/>
</dbReference>
<keyword evidence="18" id="KW-0458">Lysosome</keyword>
<evidence type="ECO:0000256" key="8">
    <source>
        <dbReference type="ARBA" id="ARBA00022670"/>
    </source>
</evidence>
<dbReference type="InterPro" id="IPR007484">
    <property type="entry name" value="Peptidase_M28"/>
</dbReference>
<evidence type="ECO:0000256" key="20">
    <source>
        <dbReference type="ARBA" id="ARBA00033328"/>
    </source>
</evidence>
<dbReference type="KEGG" id="bliq:INP51_10330"/>
<keyword evidence="14" id="KW-0333">Golgi apparatus</keyword>
<evidence type="ECO:0000256" key="19">
    <source>
        <dbReference type="ARBA" id="ARBA00025833"/>
    </source>
</evidence>
<dbReference type="GO" id="GO:0046872">
    <property type="term" value="F:metal ion binding"/>
    <property type="evidence" value="ECO:0007669"/>
    <property type="project" value="UniProtKB-KW"/>
</dbReference>
<dbReference type="RefSeq" id="WP_193734773.1">
    <property type="nucleotide sequence ID" value="NZ_CP063304.1"/>
</dbReference>
<accession>A0A7M2REL1</accession>
<keyword evidence="16" id="KW-0865">Zymogen</keyword>
<proteinExistence type="predicted"/>
<dbReference type="AlphaFoldDB" id="A0A7M2REL1"/>
<keyword evidence="13" id="KW-0862">Zinc</keyword>
<sequence>MESAYDEISGKRQYEFMEKFQYSREAGTENEEKAGDEILQSLAEAGVTGTSEEFLFSAYEITQARLIVTQPYEKEYLVSGYQRCGSTPKGGVTAPFLYVENGDDISLSGAGGKIVMINGPVKKAVYEKLVDCKVAGFVTISGTPNDEGEDLKPDSFRLKDLARTPIQGVSVHYKDAVELVEKGAAQVKLILEQKKVRRSSRNIVVKIEGSDQPDEILTLSAHYDSVPQGPGAYDNLAGAAIIMELARYFAKNAPRRTIEFLWFGAEEVGLCGSQAYVKAHETELDKHRFNMNVDLAGQLIGGTVLGVTADSSVCEILSYMMHEAGMGVSIKNDIWGSDSNSFAWKGIPAMTLNRDGFGMHTRFDTIDLISPWSLRRSANVLLCIAKNLANIEIFPFARKVPEEMKEKLNMYFDEM</sequence>
<evidence type="ECO:0000259" key="21">
    <source>
        <dbReference type="Pfam" id="PF04389"/>
    </source>
</evidence>
<evidence type="ECO:0000256" key="11">
    <source>
        <dbReference type="ARBA" id="ARBA00022801"/>
    </source>
</evidence>
<comment type="subcellular location">
    <subcellularLocation>
        <location evidence="1">Endoplasmic reticulum</location>
    </subcellularLocation>
    <subcellularLocation>
        <location evidence="3">Golgi apparatus</location>
    </subcellularLocation>
    <subcellularLocation>
        <location evidence="2">Lysosome</location>
    </subcellularLocation>
    <subcellularLocation>
        <location evidence="4">Secreted</location>
    </subcellularLocation>
</comment>
<name>A0A7M2REL1_9FIRM</name>
<dbReference type="InterPro" id="IPR039866">
    <property type="entry name" value="CPQ"/>
</dbReference>
<keyword evidence="17" id="KW-0325">Glycoprotein</keyword>
<keyword evidence="6" id="KW-0964">Secreted</keyword>
<evidence type="ECO:0000256" key="14">
    <source>
        <dbReference type="ARBA" id="ARBA00023034"/>
    </source>
</evidence>
<reference evidence="22 23" key="1">
    <citation type="submission" date="2020-10" db="EMBL/GenBank/DDBJ databases">
        <title>Blautia liquoris sp.nov., isolated from the mud in a fermentation cellar used for the production of Chinese strong-flavoured liquor.</title>
        <authorList>
            <person name="Lu L."/>
        </authorList>
    </citation>
    <scope>NUCLEOTIDE SEQUENCE [LARGE SCALE GENOMIC DNA]</scope>
    <source>
        <strain evidence="22 23">LZLJ-3</strain>
    </source>
</reference>
<evidence type="ECO:0000256" key="17">
    <source>
        <dbReference type="ARBA" id="ARBA00023180"/>
    </source>
</evidence>
<evidence type="ECO:0000313" key="22">
    <source>
        <dbReference type="EMBL" id="QOV18411.1"/>
    </source>
</evidence>
<evidence type="ECO:0000256" key="15">
    <source>
        <dbReference type="ARBA" id="ARBA00023049"/>
    </source>
</evidence>
<evidence type="ECO:0000256" key="13">
    <source>
        <dbReference type="ARBA" id="ARBA00022833"/>
    </source>
</evidence>
<dbReference type="EMBL" id="CP063304">
    <property type="protein sequence ID" value="QOV18411.1"/>
    <property type="molecule type" value="Genomic_DNA"/>
</dbReference>
<evidence type="ECO:0000256" key="6">
    <source>
        <dbReference type="ARBA" id="ARBA00022525"/>
    </source>
</evidence>
<dbReference type="SUPFAM" id="SSF53187">
    <property type="entry name" value="Zn-dependent exopeptidases"/>
    <property type="match status" value="1"/>
</dbReference>
<evidence type="ECO:0000256" key="18">
    <source>
        <dbReference type="ARBA" id="ARBA00023228"/>
    </source>
</evidence>
<feature type="domain" description="Peptidase M28" evidence="21">
    <location>
        <begin position="202"/>
        <end position="382"/>
    </location>
</feature>
<keyword evidence="11 22" id="KW-0378">Hydrolase</keyword>
<dbReference type="GO" id="GO:0005764">
    <property type="term" value="C:lysosome"/>
    <property type="evidence" value="ECO:0007669"/>
    <property type="project" value="UniProtKB-SubCell"/>
</dbReference>
<dbReference type="Gene3D" id="3.50.30.30">
    <property type="match status" value="1"/>
</dbReference>